<comment type="subcellular location">
    <subcellularLocation>
        <location evidence="1">Cell membrane</location>
        <topology evidence="1">Multi-pass membrane protein</topology>
    </subcellularLocation>
</comment>
<dbReference type="InterPro" id="IPR006136">
    <property type="entry name" value="FlhB"/>
</dbReference>
<evidence type="ECO:0000256" key="1">
    <source>
        <dbReference type="ARBA" id="ARBA00004651"/>
    </source>
</evidence>
<evidence type="ECO:0000256" key="6">
    <source>
        <dbReference type="ARBA" id="ARBA00022692"/>
    </source>
</evidence>
<keyword evidence="6 13" id="KW-0812">Transmembrane</keyword>
<dbReference type="PANTHER" id="PTHR30531:SF12">
    <property type="entry name" value="FLAGELLAR BIOSYNTHETIC PROTEIN FLHB"/>
    <property type="match status" value="1"/>
</dbReference>
<evidence type="ECO:0000256" key="13">
    <source>
        <dbReference type="RuleBase" id="RU364091"/>
    </source>
</evidence>
<reference evidence="15" key="1">
    <citation type="submission" date="2021-04" db="EMBL/GenBank/DDBJ databases">
        <title>Difference and commonality of drug resistance evolution in various bacteria. and drug sensitivity profiles.</title>
        <authorList>
            <person name="Maeda T."/>
            <person name="Shibai A."/>
            <person name="Kawada K."/>
            <person name="Kotani H."/>
            <person name="Tarusawa Y."/>
            <person name="Tanabe K."/>
            <person name="Furusawa C."/>
        </authorList>
    </citation>
    <scope>NUCLEOTIDE SEQUENCE</scope>
    <source>
        <strain evidence="15">JCM 8580</strain>
    </source>
</reference>
<evidence type="ECO:0000313" key="15">
    <source>
        <dbReference type="EMBL" id="BCU56472.1"/>
    </source>
</evidence>
<dbReference type="PRINTS" id="PR00950">
    <property type="entry name" value="TYPE3IMSPROT"/>
</dbReference>
<evidence type="ECO:0000256" key="10">
    <source>
        <dbReference type="ARBA" id="ARBA00023136"/>
    </source>
</evidence>
<dbReference type="Pfam" id="PF01312">
    <property type="entry name" value="Bac_export_2"/>
    <property type="match status" value="1"/>
</dbReference>
<feature type="transmembrane region" description="Helical" evidence="13">
    <location>
        <begin position="186"/>
        <end position="210"/>
    </location>
</feature>
<evidence type="ECO:0000313" key="16">
    <source>
        <dbReference type="Proteomes" id="UP000682928"/>
    </source>
</evidence>
<keyword evidence="5 13" id="KW-1003">Cell membrane</keyword>
<dbReference type="InterPro" id="IPR029025">
    <property type="entry name" value="T3SS_substrate_exporter_C"/>
</dbReference>
<keyword evidence="15" id="KW-0282">Flagellum</keyword>
<evidence type="ECO:0000256" key="12">
    <source>
        <dbReference type="ARBA" id="ARBA00025078"/>
    </source>
</evidence>
<evidence type="ECO:0000256" key="2">
    <source>
        <dbReference type="ARBA" id="ARBA00010690"/>
    </source>
</evidence>
<dbReference type="Proteomes" id="UP000682928">
    <property type="component" value="Chromosome"/>
</dbReference>
<keyword evidence="11 13" id="KW-1006">Bacterial flagellum protein export</keyword>
<dbReference type="FunFam" id="3.40.1690.10:FF:000001">
    <property type="entry name" value="Flagellar biosynthetic protein FlhB"/>
    <property type="match status" value="1"/>
</dbReference>
<evidence type="ECO:0000256" key="14">
    <source>
        <dbReference type="SAM" id="MobiDB-lite"/>
    </source>
</evidence>
<keyword evidence="15" id="KW-0969">Cilium</keyword>
<feature type="transmembrane region" description="Helical" evidence="13">
    <location>
        <begin position="91"/>
        <end position="115"/>
    </location>
</feature>
<feature type="transmembrane region" description="Helical" evidence="13">
    <location>
        <begin position="33"/>
        <end position="53"/>
    </location>
</feature>
<keyword evidence="7 13" id="KW-1005">Bacterial flagellum biogenesis</keyword>
<gene>
    <name evidence="13 15" type="primary">flhB</name>
    <name evidence="15" type="ORF">ENKO_30660</name>
</gene>
<keyword evidence="15" id="KW-0966">Cell projection</keyword>
<dbReference type="GO" id="GO:0005886">
    <property type="term" value="C:plasma membrane"/>
    <property type="evidence" value="ECO:0007669"/>
    <property type="project" value="UniProtKB-SubCell"/>
</dbReference>
<comment type="function">
    <text evidence="12 13">Required for formation of the rod structure in the basal body of the flagellar apparatus. Together with FliI and FliH, may constitute the export apparatus of flagellin.</text>
</comment>
<dbReference type="Gene3D" id="6.10.250.2080">
    <property type="match status" value="1"/>
</dbReference>
<feature type="transmembrane region" description="Helical" evidence="13">
    <location>
        <begin position="147"/>
        <end position="166"/>
    </location>
</feature>
<dbReference type="NCBIfam" id="TIGR00328">
    <property type="entry name" value="flhB"/>
    <property type="match status" value="1"/>
</dbReference>
<evidence type="ECO:0000256" key="11">
    <source>
        <dbReference type="ARBA" id="ARBA00023225"/>
    </source>
</evidence>
<keyword evidence="9 13" id="KW-1133">Transmembrane helix</keyword>
<organism evidence="15 16">
    <name type="scientific">Enterobacter kobei</name>
    <dbReference type="NCBI Taxonomy" id="208224"/>
    <lineage>
        <taxon>Bacteria</taxon>
        <taxon>Pseudomonadati</taxon>
        <taxon>Pseudomonadota</taxon>
        <taxon>Gammaproteobacteria</taxon>
        <taxon>Enterobacterales</taxon>
        <taxon>Enterobacteriaceae</taxon>
        <taxon>Enterobacter</taxon>
        <taxon>Enterobacter cloacae complex</taxon>
    </lineage>
</organism>
<keyword evidence="4 13" id="KW-0813">Transport</keyword>
<protein>
    <recommendedName>
        <fullName evidence="3 13">Flagellar biosynthetic protein FlhB</fullName>
    </recommendedName>
</protein>
<accession>A0AA86MAF5</accession>
<comment type="similarity">
    <text evidence="2 13">Belongs to the type III secretion exporter family.</text>
</comment>
<sequence>MADASQDEKTEKPSAQKRRKARQDGQLPRSKDMGLAASLLAAFIVLVNSFPWYCDFVREGFITVHQYAQQINNPDVLGQFLQHNLLILMKFILTLTPMPLAALAASLVPGGWLFVPKKILPDFGKINPLKGVGRLFSKDHLIETGKMVLKSLVVLALLWFSVRHNFAAFMALQSQHFASAVHHGLSLYASVMQNLVMLFVLFAVLDIPLAKHMFTRGLKMTKQEVKEEYKNQEGNPEIKAKVRRMQRQIAMGQIRRTVPAADVVITNPTHYAVALKYDTARAAAPFVVAKGTDDIALFIREVAKEHKIEIVEFPTLARSVYFTTQLNQQIPHQLFRAIAHVLTYVLQLKSWRAGMQDKPQLNRHISIPKEVLKQDAEKH</sequence>
<dbReference type="AlphaFoldDB" id="A0AA86MAF5"/>
<dbReference type="EMBL" id="AP024590">
    <property type="protein sequence ID" value="BCU56472.1"/>
    <property type="molecule type" value="Genomic_DNA"/>
</dbReference>
<proteinExistence type="inferred from homology"/>
<keyword evidence="8 13" id="KW-0653">Protein transport</keyword>
<dbReference type="InterPro" id="IPR006135">
    <property type="entry name" value="T3SS_substrate_exporter"/>
</dbReference>
<dbReference type="RefSeq" id="WP_088220003.1">
    <property type="nucleotide sequence ID" value="NZ_AP024590.1"/>
</dbReference>
<dbReference type="PANTHER" id="PTHR30531">
    <property type="entry name" value="FLAGELLAR BIOSYNTHETIC PROTEIN FLHB"/>
    <property type="match status" value="1"/>
</dbReference>
<dbReference type="SUPFAM" id="SSF160544">
    <property type="entry name" value="EscU C-terminal domain-like"/>
    <property type="match status" value="1"/>
</dbReference>
<evidence type="ECO:0000256" key="3">
    <source>
        <dbReference type="ARBA" id="ARBA00021622"/>
    </source>
</evidence>
<evidence type="ECO:0000256" key="9">
    <source>
        <dbReference type="ARBA" id="ARBA00022989"/>
    </source>
</evidence>
<dbReference type="Gene3D" id="3.40.1690.10">
    <property type="entry name" value="secretion proteins EscU"/>
    <property type="match status" value="1"/>
</dbReference>
<keyword evidence="10 13" id="KW-0472">Membrane</keyword>
<evidence type="ECO:0000256" key="7">
    <source>
        <dbReference type="ARBA" id="ARBA00022795"/>
    </source>
</evidence>
<feature type="compositionally biased region" description="Basic and acidic residues" evidence="14">
    <location>
        <begin position="1"/>
        <end position="14"/>
    </location>
</feature>
<feature type="region of interest" description="Disordered" evidence="14">
    <location>
        <begin position="1"/>
        <end position="29"/>
    </location>
</feature>
<name>A0AA86MAF5_9ENTR</name>
<evidence type="ECO:0000256" key="5">
    <source>
        <dbReference type="ARBA" id="ARBA00022475"/>
    </source>
</evidence>
<dbReference type="GO" id="GO:0009306">
    <property type="term" value="P:protein secretion"/>
    <property type="evidence" value="ECO:0007669"/>
    <property type="project" value="InterPro"/>
</dbReference>
<evidence type="ECO:0000256" key="8">
    <source>
        <dbReference type="ARBA" id="ARBA00022927"/>
    </source>
</evidence>
<dbReference type="GO" id="GO:0044780">
    <property type="term" value="P:bacterial-type flagellum assembly"/>
    <property type="evidence" value="ECO:0007669"/>
    <property type="project" value="InterPro"/>
</dbReference>
<evidence type="ECO:0000256" key="4">
    <source>
        <dbReference type="ARBA" id="ARBA00022448"/>
    </source>
</evidence>